<proteinExistence type="predicted"/>
<dbReference type="InterPro" id="IPR051287">
    <property type="entry name" value="TCR_variable_region"/>
</dbReference>
<dbReference type="GO" id="GO:0002250">
    <property type="term" value="P:adaptive immune response"/>
    <property type="evidence" value="ECO:0007669"/>
    <property type="project" value="UniProtKB-KW"/>
</dbReference>
<dbReference type="AlphaFoldDB" id="A0A8C0H769"/>
<reference evidence="7" key="1">
    <citation type="submission" date="2025-08" db="UniProtKB">
        <authorList>
            <consortium name="Ensembl"/>
        </authorList>
    </citation>
    <scope>IDENTIFICATION</scope>
</reference>
<dbReference type="Ensembl" id="ENSCABT00000016169.1">
    <property type="protein sequence ID" value="ENSCABP00000014758.1"/>
    <property type="gene ID" value="ENSCABG00000011025.1"/>
</dbReference>
<organism evidence="7 8">
    <name type="scientific">Chelonoidis abingdonii</name>
    <name type="common">Abingdon island giant tortoise</name>
    <name type="synonym">Testudo abingdonii</name>
    <dbReference type="NCBI Taxonomy" id="106734"/>
    <lineage>
        <taxon>Eukaryota</taxon>
        <taxon>Metazoa</taxon>
        <taxon>Chordata</taxon>
        <taxon>Craniata</taxon>
        <taxon>Vertebrata</taxon>
        <taxon>Euteleostomi</taxon>
        <taxon>Archelosauria</taxon>
        <taxon>Testudinata</taxon>
        <taxon>Testudines</taxon>
        <taxon>Cryptodira</taxon>
        <taxon>Durocryptodira</taxon>
        <taxon>Testudinoidea</taxon>
        <taxon>Testudinidae</taxon>
        <taxon>Chelonoidis</taxon>
    </lineage>
</organism>
<keyword evidence="2" id="KW-1064">Adaptive immunity</keyword>
<dbReference type="InterPro" id="IPR013783">
    <property type="entry name" value="Ig-like_fold"/>
</dbReference>
<evidence type="ECO:0000256" key="3">
    <source>
        <dbReference type="ARBA" id="ARBA00023170"/>
    </source>
</evidence>
<feature type="domain" description="Ig-like" evidence="6">
    <location>
        <begin position="46"/>
        <end position="125"/>
    </location>
</feature>
<protein>
    <recommendedName>
        <fullName evidence="6">Ig-like domain-containing protein</fullName>
    </recommendedName>
</protein>
<dbReference type="PROSITE" id="PS50835">
    <property type="entry name" value="IG_LIKE"/>
    <property type="match status" value="1"/>
</dbReference>
<keyword evidence="1" id="KW-0732">Signal</keyword>
<dbReference type="Proteomes" id="UP000694404">
    <property type="component" value="Unplaced"/>
</dbReference>
<dbReference type="PANTHER" id="PTHR19367">
    <property type="entry name" value="T-CELL RECEPTOR ALPHA CHAIN V REGION"/>
    <property type="match status" value="1"/>
</dbReference>
<evidence type="ECO:0000313" key="7">
    <source>
        <dbReference type="Ensembl" id="ENSCABP00000014758.1"/>
    </source>
</evidence>
<evidence type="ECO:0000256" key="2">
    <source>
        <dbReference type="ARBA" id="ARBA00023130"/>
    </source>
</evidence>
<dbReference type="Pfam" id="PF07686">
    <property type="entry name" value="V-set"/>
    <property type="match status" value="1"/>
</dbReference>
<evidence type="ECO:0000313" key="8">
    <source>
        <dbReference type="Proteomes" id="UP000694404"/>
    </source>
</evidence>
<keyword evidence="4" id="KW-0393">Immunoglobulin domain</keyword>
<keyword evidence="5" id="KW-1279">T cell receptor</keyword>
<accession>A0A8C0H769</accession>
<evidence type="ECO:0000256" key="5">
    <source>
        <dbReference type="ARBA" id="ARBA00043266"/>
    </source>
</evidence>
<dbReference type="Gene3D" id="2.60.40.10">
    <property type="entry name" value="Immunoglobulins"/>
    <property type="match status" value="1"/>
</dbReference>
<dbReference type="PANTHER" id="PTHR19367:SF45">
    <property type="entry name" value="IG-LIKE DOMAIN-CONTAINING PROTEIN"/>
    <property type="match status" value="1"/>
</dbReference>
<reference evidence="7" key="2">
    <citation type="submission" date="2025-09" db="UniProtKB">
        <authorList>
            <consortium name="Ensembl"/>
        </authorList>
    </citation>
    <scope>IDENTIFICATION</scope>
</reference>
<evidence type="ECO:0000256" key="1">
    <source>
        <dbReference type="ARBA" id="ARBA00022729"/>
    </source>
</evidence>
<keyword evidence="8" id="KW-1185">Reference proteome</keyword>
<name>A0A8C0H769_CHEAB</name>
<sequence>MPFCIRAGIYRAVCRICHSVLGLGFTELSGQGSVTQTQGKLEKLVGQTVTLKCTFSTGNQYYYLFWYRQQRSGAMDFLFRIFQNNTKKNVKRFSSQANDSSTVLNITALKLADTAVYLCALRLAQ</sequence>
<evidence type="ECO:0000256" key="4">
    <source>
        <dbReference type="ARBA" id="ARBA00023319"/>
    </source>
</evidence>
<dbReference type="GO" id="GO:0042101">
    <property type="term" value="C:T cell receptor complex"/>
    <property type="evidence" value="ECO:0007669"/>
    <property type="project" value="UniProtKB-KW"/>
</dbReference>
<dbReference type="OMA" id="RICHSVL"/>
<dbReference type="InterPro" id="IPR036179">
    <property type="entry name" value="Ig-like_dom_sf"/>
</dbReference>
<evidence type="ECO:0000259" key="6">
    <source>
        <dbReference type="PROSITE" id="PS50835"/>
    </source>
</evidence>
<dbReference type="SMART" id="SM00406">
    <property type="entry name" value="IGv"/>
    <property type="match status" value="1"/>
</dbReference>
<keyword evidence="5" id="KW-0391">Immunity</keyword>
<dbReference type="InterPro" id="IPR013106">
    <property type="entry name" value="Ig_V-set"/>
</dbReference>
<dbReference type="InterPro" id="IPR007110">
    <property type="entry name" value="Ig-like_dom"/>
</dbReference>
<keyword evidence="3" id="KW-0675">Receptor</keyword>
<dbReference type="SUPFAM" id="SSF48726">
    <property type="entry name" value="Immunoglobulin"/>
    <property type="match status" value="1"/>
</dbReference>